<evidence type="ECO:0000259" key="3">
    <source>
        <dbReference type="Pfam" id="PF22757"/>
    </source>
</evidence>
<proteinExistence type="inferred from homology"/>
<accession>V4NF21</accession>
<dbReference type="AlphaFoldDB" id="V4NF21"/>
<keyword evidence="5" id="KW-1185">Reference proteome</keyword>
<dbReference type="Proteomes" id="UP000030689">
    <property type="component" value="Unassembled WGS sequence"/>
</dbReference>
<dbReference type="InterPro" id="IPR053933">
    <property type="entry name" value="GeBP-like_C"/>
</dbReference>
<organism evidence="4 5">
    <name type="scientific">Eutrema salsugineum</name>
    <name type="common">Saltwater cress</name>
    <name type="synonym">Sisymbrium salsugineum</name>
    <dbReference type="NCBI Taxonomy" id="72664"/>
    <lineage>
        <taxon>Eukaryota</taxon>
        <taxon>Viridiplantae</taxon>
        <taxon>Streptophyta</taxon>
        <taxon>Embryophyta</taxon>
        <taxon>Tracheophyta</taxon>
        <taxon>Spermatophyta</taxon>
        <taxon>Magnoliopsida</taxon>
        <taxon>eudicotyledons</taxon>
        <taxon>Gunneridae</taxon>
        <taxon>Pentapetalae</taxon>
        <taxon>rosids</taxon>
        <taxon>malvids</taxon>
        <taxon>Brassicales</taxon>
        <taxon>Brassicaceae</taxon>
        <taxon>Eutremeae</taxon>
        <taxon>Eutrema</taxon>
    </lineage>
</organism>
<dbReference type="Gramene" id="ESQ44686">
    <property type="protein sequence ID" value="ESQ44686"/>
    <property type="gene ID" value="EUTSA_v10003395mg"/>
</dbReference>
<evidence type="ECO:0000259" key="2">
    <source>
        <dbReference type="Pfam" id="PF04504"/>
    </source>
</evidence>
<protein>
    <submittedName>
        <fullName evidence="4">Uncharacterized protein</fullName>
    </submittedName>
</protein>
<evidence type="ECO:0000313" key="5">
    <source>
        <dbReference type="Proteomes" id="UP000030689"/>
    </source>
</evidence>
<sequence length="177" mass="21110">MKGLQVFPRISYFERLWTENDEITFLQRVIDFKVDQGKSYSEDKDGLYVFTKELIEINKIKYIDKDLSFMKPHDLWIVLHCQNNFGPECLCSVIHNCKKKVQDDKNDGLIHGEDLEPQKTCDWFDKSFIFPSMVFYGVDEDTRKLRWRSALVESKKKNEEKMKVLRANEIVYILEKI</sequence>
<name>V4NF21_EUTSA</name>
<dbReference type="KEGG" id="eus:EUTSA_v10003395mg"/>
<feature type="domain" description="Glabrous enhancer-binding protein-like C-terminal" evidence="3">
    <location>
        <begin position="122"/>
        <end position="177"/>
    </location>
</feature>
<comment type="similarity">
    <text evidence="1">Belongs to the GeBP family.</text>
</comment>
<feature type="non-terminal residue" evidence="4">
    <location>
        <position position="177"/>
    </location>
</feature>
<dbReference type="STRING" id="72664.V4NF21"/>
<reference evidence="4 5" key="1">
    <citation type="journal article" date="2013" name="Front. Plant Sci.">
        <title>The Reference Genome of the Halophytic Plant Eutrema salsugineum.</title>
        <authorList>
            <person name="Yang R."/>
            <person name="Jarvis D.E."/>
            <person name="Chen H."/>
            <person name="Beilstein M.A."/>
            <person name="Grimwood J."/>
            <person name="Jenkins J."/>
            <person name="Shu S."/>
            <person name="Prochnik S."/>
            <person name="Xin M."/>
            <person name="Ma C."/>
            <person name="Schmutz J."/>
            <person name="Wing R.A."/>
            <person name="Mitchell-Olds T."/>
            <person name="Schumaker K.S."/>
            <person name="Wang X."/>
        </authorList>
    </citation>
    <scope>NUCLEOTIDE SEQUENCE [LARGE SCALE GENOMIC DNA]</scope>
</reference>
<evidence type="ECO:0000313" key="4">
    <source>
        <dbReference type="EMBL" id="ESQ44686.1"/>
    </source>
</evidence>
<dbReference type="Pfam" id="PF22757">
    <property type="entry name" value="GeBP-like_C"/>
    <property type="match status" value="1"/>
</dbReference>
<dbReference type="InterPro" id="IPR053932">
    <property type="entry name" value="GeBP-like_DBD"/>
</dbReference>
<gene>
    <name evidence="4" type="ORF">EUTSA_v10003395mg</name>
</gene>
<feature type="domain" description="Glabrous enhancer-binding protein-like DBD" evidence="2">
    <location>
        <begin position="13"/>
        <end position="59"/>
    </location>
</feature>
<dbReference type="EMBL" id="KI517441">
    <property type="protein sequence ID" value="ESQ44686.1"/>
    <property type="molecule type" value="Genomic_DNA"/>
</dbReference>
<evidence type="ECO:0000256" key="1">
    <source>
        <dbReference type="ARBA" id="ARBA00010820"/>
    </source>
</evidence>
<dbReference type="Pfam" id="PF04504">
    <property type="entry name" value="GeBP-like_DBD"/>
    <property type="match status" value="1"/>
</dbReference>